<evidence type="ECO:0000259" key="11">
    <source>
        <dbReference type="Pfam" id="PF05644"/>
    </source>
</evidence>
<dbReference type="PANTHER" id="PTHR16501">
    <property type="entry name" value="TRANSPORT AND GOLGI ORGANIZATION PROTEIN 11"/>
    <property type="match status" value="1"/>
</dbReference>
<comment type="function">
    <text evidence="9">Plays a role in mitochondrial and peroxisomal fission. Promotes the recruitment and association of the fission mediator dynamin-related protein 1 (DNM1L) to the mitochondrial surface.</text>
</comment>
<dbReference type="GO" id="GO:0090314">
    <property type="term" value="P:positive regulation of protein targeting to membrane"/>
    <property type="evidence" value="ECO:0007669"/>
    <property type="project" value="UniProtKB-UniRule"/>
</dbReference>
<keyword evidence="13" id="KW-1185">Reference proteome</keyword>
<evidence type="ECO:0000256" key="8">
    <source>
        <dbReference type="ARBA" id="ARBA00023140"/>
    </source>
</evidence>
<evidence type="ECO:0000256" key="1">
    <source>
        <dbReference type="ARBA" id="ARBA00009806"/>
    </source>
</evidence>
<comment type="caution">
    <text evidence="12">The sequence shown here is derived from an EMBL/GenBank/DDBJ whole genome shotgun (WGS) entry which is preliminary data.</text>
</comment>
<keyword evidence="6 9" id="KW-0496">Mitochondrion</keyword>
<evidence type="ECO:0000313" key="13">
    <source>
        <dbReference type="Proteomes" id="UP000316079"/>
    </source>
</evidence>
<dbReference type="GO" id="GO:0000266">
    <property type="term" value="P:mitochondrial fission"/>
    <property type="evidence" value="ECO:0007669"/>
    <property type="project" value="UniProtKB-UniRule"/>
</dbReference>
<dbReference type="PANTHER" id="PTHR16501:SF17">
    <property type="entry name" value="MITOCHONDRIAL FISSION FACTOR"/>
    <property type="match status" value="1"/>
</dbReference>
<proteinExistence type="inferred from homology"/>
<evidence type="ECO:0000313" key="12">
    <source>
        <dbReference type="EMBL" id="TRY68186.1"/>
    </source>
</evidence>
<dbReference type="GO" id="GO:0005741">
    <property type="term" value="C:mitochondrial outer membrane"/>
    <property type="evidence" value="ECO:0007669"/>
    <property type="project" value="UniProtKB-SubCell"/>
</dbReference>
<dbReference type="GO" id="GO:0005777">
    <property type="term" value="C:peroxisome"/>
    <property type="evidence" value="ECO:0007669"/>
    <property type="project" value="UniProtKB-SubCell"/>
</dbReference>
<keyword evidence="7" id="KW-0472">Membrane</keyword>
<dbReference type="Pfam" id="PF05644">
    <property type="entry name" value="Miff"/>
    <property type="match status" value="1"/>
</dbReference>
<keyword evidence="8 9" id="KW-0576">Peroxisome</keyword>
<keyword evidence="3 9" id="KW-1000">Mitochondrion outer membrane</keyword>
<feature type="compositionally biased region" description="Polar residues" evidence="10">
    <location>
        <begin position="144"/>
        <end position="166"/>
    </location>
</feature>
<protein>
    <recommendedName>
        <fullName evidence="9">Mitochondrial fission factor</fullName>
    </recommendedName>
</protein>
<dbReference type="AlphaFoldDB" id="A0A553NRX1"/>
<evidence type="ECO:0000256" key="2">
    <source>
        <dbReference type="ARBA" id="ARBA00022692"/>
    </source>
</evidence>
<evidence type="ECO:0000256" key="5">
    <source>
        <dbReference type="ARBA" id="ARBA00023054"/>
    </source>
</evidence>
<accession>A0A553NRX1</accession>
<reference evidence="12 13" key="1">
    <citation type="journal article" date="2019" name="Sci. Data">
        <title>Hybrid genome assembly and annotation of Danionella translucida.</title>
        <authorList>
            <person name="Kadobianskyi M."/>
            <person name="Schulze L."/>
            <person name="Schuelke M."/>
            <person name="Judkewitz B."/>
        </authorList>
    </citation>
    <scope>NUCLEOTIDE SEQUENCE [LARGE SCALE GENOMIC DNA]</scope>
    <source>
        <strain evidence="12 13">Bolton</strain>
    </source>
</reference>
<evidence type="ECO:0000256" key="4">
    <source>
        <dbReference type="ARBA" id="ARBA00022989"/>
    </source>
</evidence>
<dbReference type="GO" id="GO:0090141">
    <property type="term" value="P:positive regulation of mitochondrial fission"/>
    <property type="evidence" value="ECO:0007669"/>
    <property type="project" value="UniProtKB-UniRule"/>
</dbReference>
<organism evidence="12 13">
    <name type="scientific">Danionella cerebrum</name>
    <dbReference type="NCBI Taxonomy" id="2873325"/>
    <lineage>
        <taxon>Eukaryota</taxon>
        <taxon>Metazoa</taxon>
        <taxon>Chordata</taxon>
        <taxon>Craniata</taxon>
        <taxon>Vertebrata</taxon>
        <taxon>Euteleostomi</taxon>
        <taxon>Actinopterygii</taxon>
        <taxon>Neopterygii</taxon>
        <taxon>Teleostei</taxon>
        <taxon>Ostariophysi</taxon>
        <taxon>Cypriniformes</taxon>
        <taxon>Danionidae</taxon>
        <taxon>Danioninae</taxon>
        <taxon>Danionella</taxon>
    </lineage>
</organism>
<dbReference type="Proteomes" id="UP000316079">
    <property type="component" value="Unassembled WGS sequence"/>
</dbReference>
<dbReference type="InterPro" id="IPR039433">
    <property type="entry name" value="Mff-like_dom"/>
</dbReference>
<comment type="similarity">
    <text evidence="1 9">Belongs to the Tango11 family.</text>
</comment>
<comment type="subcellular location">
    <subcellularLocation>
        <location evidence="9">Mitochondrion outer membrane</location>
        <topology evidence="9">Single-pass type IV membrane protein</topology>
    </subcellularLocation>
    <subcellularLocation>
        <location evidence="9">Peroxisome</location>
    </subcellularLocation>
</comment>
<evidence type="ECO:0000256" key="6">
    <source>
        <dbReference type="ARBA" id="ARBA00023128"/>
    </source>
</evidence>
<sequence length="287" mass="32298">MGDADIFPSAAMAEINRIQYELDYTEGISQQMRIPEKLKIGSGSSEDPPGPLLDASHCTMMLVPERIVVAGNEDDNHFGRPRDLDLIQSTPLDTFELKTPPRVLTLNDQALDLQEAQTAANVTGQPKMEMRSPYRLRREHCRSENSTMRRNGQLNRNYSGTPSPSQAPIRVCPPLVSPEDAPILNSASGVLSYIRNSTRRAYQQVLEVLDDSHSSQTVFIAVDAGIENPSDDSHATDGASLRRQLIKLNRRLQLLEQGNKERGKRETLMYSLTVAFWLINTWIWLRR</sequence>
<evidence type="ECO:0000256" key="7">
    <source>
        <dbReference type="ARBA" id="ARBA00023136"/>
    </source>
</evidence>
<evidence type="ECO:0000256" key="9">
    <source>
        <dbReference type="RuleBase" id="RU368040"/>
    </source>
</evidence>
<feature type="region of interest" description="Disordered" evidence="10">
    <location>
        <begin position="143"/>
        <end position="167"/>
    </location>
</feature>
<evidence type="ECO:0000256" key="10">
    <source>
        <dbReference type="SAM" id="MobiDB-lite"/>
    </source>
</evidence>
<feature type="domain" description="Mff-like" evidence="11">
    <location>
        <begin position="12"/>
        <end position="287"/>
    </location>
</feature>
<evidence type="ECO:0000256" key="3">
    <source>
        <dbReference type="ARBA" id="ARBA00022787"/>
    </source>
</evidence>
<gene>
    <name evidence="12" type="ORF">DNTS_006981</name>
</gene>
<name>A0A553NRX1_9TELE</name>
<dbReference type="InterPro" id="IPR008518">
    <property type="entry name" value="Mff/Tango-11"/>
</dbReference>
<keyword evidence="2" id="KW-0812">Transmembrane</keyword>
<dbReference type="EMBL" id="SRMA01026796">
    <property type="protein sequence ID" value="TRY68186.1"/>
    <property type="molecule type" value="Genomic_DNA"/>
</dbReference>
<dbReference type="OrthoDB" id="5986838at2759"/>
<dbReference type="STRING" id="623744.A0A553NRX1"/>
<keyword evidence="5" id="KW-0175">Coiled coil</keyword>
<dbReference type="GO" id="GO:0006626">
    <property type="term" value="P:protein targeting to mitochondrion"/>
    <property type="evidence" value="ECO:0007669"/>
    <property type="project" value="TreeGrafter"/>
</dbReference>
<keyword evidence="4" id="KW-1133">Transmembrane helix</keyword>